<reference evidence="3" key="1">
    <citation type="submission" date="2023-04" db="EMBL/GenBank/DDBJ databases">
        <authorList>
            <person name="Vijverberg K."/>
            <person name="Xiong W."/>
            <person name="Schranz E."/>
        </authorList>
    </citation>
    <scope>NUCLEOTIDE SEQUENCE</scope>
</reference>
<accession>A0AA36EBW8</accession>
<keyword evidence="1" id="KW-0472">Membrane</keyword>
<dbReference type="PANTHER" id="PTHR33646:SF16">
    <property type="entry name" value="TRANSMEMBRANE PROTEIN"/>
    <property type="match status" value="1"/>
</dbReference>
<protein>
    <recommendedName>
        <fullName evidence="2">DUF6821 domain-containing protein</fullName>
    </recommendedName>
</protein>
<name>A0AA36EBW8_LACSI</name>
<feature type="transmembrane region" description="Helical" evidence="1">
    <location>
        <begin position="183"/>
        <end position="206"/>
    </location>
</feature>
<dbReference type="Proteomes" id="UP001177003">
    <property type="component" value="Chromosome 6"/>
</dbReference>
<dbReference type="InterPro" id="IPR045883">
    <property type="entry name" value="At4g13530-like"/>
</dbReference>
<evidence type="ECO:0000256" key="1">
    <source>
        <dbReference type="SAM" id="Phobius"/>
    </source>
</evidence>
<keyword evidence="1" id="KW-1133">Transmembrane helix</keyword>
<keyword evidence="1" id="KW-0812">Transmembrane</keyword>
<sequence length="263" mass="30400">MPKKMDLEDEGWVNIPYDEILEANEDGDEKNFSRKYIKNPAKLFKPKYFDTPQNSQDFVKDEPRFEKQLLSIPTQLDHGHDPIMIKESKEITSEHEPEPEFELDQDQIIQVSFKKENQFVEKKMGSPRLSSREPDMCNIETSPFQYEEKSDDRVINCSSPSKMIKQEVIAWDENNERLNFWKWGLSGIGAFCSLGMVAATVCIIMLGNGRKDKQQNGKLKIQIYSDNKRIKKVVQQANEAMSAMRGIPLVKAQITYGGYYESI</sequence>
<keyword evidence="4" id="KW-1185">Reference proteome</keyword>
<dbReference type="Pfam" id="PF20705">
    <property type="entry name" value="DUF6821"/>
    <property type="match status" value="1"/>
</dbReference>
<evidence type="ECO:0000313" key="3">
    <source>
        <dbReference type="EMBL" id="CAI9289812.1"/>
    </source>
</evidence>
<dbReference type="EMBL" id="OX465082">
    <property type="protein sequence ID" value="CAI9289812.1"/>
    <property type="molecule type" value="Genomic_DNA"/>
</dbReference>
<proteinExistence type="predicted"/>
<organism evidence="3 4">
    <name type="scientific">Lactuca saligna</name>
    <name type="common">Willowleaf lettuce</name>
    <dbReference type="NCBI Taxonomy" id="75948"/>
    <lineage>
        <taxon>Eukaryota</taxon>
        <taxon>Viridiplantae</taxon>
        <taxon>Streptophyta</taxon>
        <taxon>Embryophyta</taxon>
        <taxon>Tracheophyta</taxon>
        <taxon>Spermatophyta</taxon>
        <taxon>Magnoliopsida</taxon>
        <taxon>eudicotyledons</taxon>
        <taxon>Gunneridae</taxon>
        <taxon>Pentapetalae</taxon>
        <taxon>asterids</taxon>
        <taxon>campanulids</taxon>
        <taxon>Asterales</taxon>
        <taxon>Asteraceae</taxon>
        <taxon>Cichorioideae</taxon>
        <taxon>Cichorieae</taxon>
        <taxon>Lactucinae</taxon>
        <taxon>Lactuca</taxon>
    </lineage>
</organism>
<dbReference type="InterPro" id="IPR049224">
    <property type="entry name" value="DUF6821"/>
</dbReference>
<evidence type="ECO:0000259" key="2">
    <source>
        <dbReference type="Pfam" id="PF20705"/>
    </source>
</evidence>
<gene>
    <name evidence="3" type="ORF">LSALG_LOCUS29039</name>
</gene>
<feature type="domain" description="DUF6821" evidence="2">
    <location>
        <begin position="104"/>
        <end position="263"/>
    </location>
</feature>
<evidence type="ECO:0000313" key="4">
    <source>
        <dbReference type="Proteomes" id="UP001177003"/>
    </source>
</evidence>
<dbReference type="AlphaFoldDB" id="A0AA36EBW8"/>
<dbReference type="PANTHER" id="PTHR33646">
    <property type="entry name" value="GB|AAF00631.1"/>
    <property type="match status" value="1"/>
</dbReference>